<proteinExistence type="predicted"/>
<dbReference type="Pfam" id="PF00196">
    <property type="entry name" value="GerE"/>
    <property type="match status" value="1"/>
</dbReference>
<keyword evidence="1" id="KW-0805">Transcription regulation</keyword>
<organism evidence="5 6">
    <name type="scientific">Streptomyces coerulescens</name>
    <dbReference type="NCBI Taxonomy" id="29304"/>
    <lineage>
        <taxon>Bacteria</taxon>
        <taxon>Bacillati</taxon>
        <taxon>Actinomycetota</taxon>
        <taxon>Actinomycetes</taxon>
        <taxon>Kitasatosporales</taxon>
        <taxon>Streptomycetaceae</taxon>
        <taxon>Streptomyces</taxon>
    </lineage>
</organism>
<sequence>MTETTHTSALEYSSTTHDGLDIALFVPNEVARFGLRTMLTSVRVRHLTEIDSYEELVEHLQRAPVDVLIMSCPGLEVAQQEEPLREIATMNVKVLFLLESASEHMISRAASLPVDGFLVQSELTRNALADALRRISNGELSMPSTLARELLSQVRERNGAKAPRPVSLTPREQQVLSLVGDGLSNKQIARRLSISEHGAKRHVANVLAKLNSPNRTLAVVTALKEGLLPPQA</sequence>
<gene>
    <name evidence="5" type="ORF">ACFPQ9_43635</name>
</gene>
<dbReference type="SUPFAM" id="SSF52172">
    <property type="entry name" value="CheY-like"/>
    <property type="match status" value="1"/>
</dbReference>
<keyword evidence="6" id="KW-1185">Reference proteome</keyword>
<keyword evidence="3" id="KW-0804">Transcription</keyword>
<dbReference type="PRINTS" id="PR00038">
    <property type="entry name" value="HTHLUXR"/>
</dbReference>
<dbReference type="GO" id="GO:0003677">
    <property type="term" value="F:DNA binding"/>
    <property type="evidence" value="ECO:0007669"/>
    <property type="project" value="UniProtKB-KW"/>
</dbReference>
<dbReference type="PROSITE" id="PS50043">
    <property type="entry name" value="HTH_LUXR_2"/>
    <property type="match status" value="1"/>
</dbReference>
<evidence type="ECO:0000313" key="5">
    <source>
        <dbReference type="EMBL" id="MFC5220715.1"/>
    </source>
</evidence>
<keyword evidence="2 5" id="KW-0238">DNA-binding</keyword>
<reference evidence="6" key="1">
    <citation type="journal article" date="2019" name="Int. J. Syst. Evol. Microbiol.">
        <title>The Global Catalogue of Microorganisms (GCM) 10K type strain sequencing project: providing services to taxonomists for standard genome sequencing and annotation.</title>
        <authorList>
            <consortium name="The Broad Institute Genomics Platform"/>
            <consortium name="The Broad Institute Genome Sequencing Center for Infectious Disease"/>
            <person name="Wu L."/>
            <person name="Ma J."/>
        </authorList>
    </citation>
    <scope>NUCLEOTIDE SEQUENCE [LARGE SCALE GENOMIC DNA]</scope>
    <source>
        <strain evidence="6">KCTC 42586</strain>
    </source>
</reference>
<evidence type="ECO:0000259" key="4">
    <source>
        <dbReference type="PROSITE" id="PS50043"/>
    </source>
</evidence>
<dbReference type="InterPro" id="IPR016032">
    <property type="entry name" value="Sig_transdc_resp-reg_C-effctor"/>
</dbReference>
<dbReference type="EMBL" id="JBHSKM010000053">
    <property type="protein sequence ID" value="MFC5220715.1"/>
    <property type="molecule type" value="Genomic_DNA"/>
</dbReference>
<evidence type="ECO:0000256" key="3">
    <source>
        <dbReference type="ARBA" id="ARBA00023163"/>
    </source>
</evidence>
<dbReference type="PANTHER" id="PTHR44688">
    <property type="entry name" value="DNA-BINDING TRANSCRIPTIONAL ACTIVATOR DEVR_DOSR"/>
    <property type="match status" value="1"/>
</dbReference>
<accession>A0ABW0CXN0</accession>
<protein>
    <submittedName>
        <fullName evidence="5">DNA-binding response regulator</fullName>
    </submittedName>
</protein>
<name>A0ABW0CXN0_STRCD</name>
<dbReference type="PANTHER" id="PTHR44688:SF16">
    <property type="entry name" value="DNA-BINDING TRANSCRIPTIONAL ACTIVATOR DEVR_DOSR"/>
    <property type="match status" value="1"/>
</dbReference>
<dbReference type="SMART" id="SM00421">
    <property type="entry name" value="HTH_LUXR"/>
    <property type="match status" value="1"/>
</dbReference>
<evidence type="ECO:0000256" key="1">
    <source>
        <dbReference type="ARBA" id="ARBA00023015"/>
    </source>
</evidence>
<dbReference type="Gene3D" id="3.40.50.2300">
    <property type="match status" value="1"/>
</dbReference>
<dbReference type="InterPro" id="IPR000792">
    <property type="entry name" value="Tscrpt_reg_LuxR_C"/>
</dbReference>
<comment type="caution">
    <text evidence="5">The sequence shown here is derived from an EMBL/GenBank/DDBJ whole genome shotgun (WGS) entry which is preliminary data.</text>
</comment>
<feature type="domain" description="HTH luxR-type" evidence="4">
    <location>
        <begin position="161"/>
        <end position="226"/>
    </location>
</feature>
<dbReference type="RefSeq" id="WP_380865864.1">
    <property type="nucleotide sequence ID" value="NZ_JBHSKM010000053.1"/>
</dbReference>
<evidence type="ECO:0000313" key="6">
    <source>
        <dbReference type="Proteomes" id="UP001596263"/>
    </source>
</evidence>
<dbReference type="CDD" id="cd06170">
    <property type="entry name" value="LuxR_C_like"/>
    <property type="match status" value="1"/>
</dbReference>
<dbReference type="SUPFAM" id="SSF46894">
    <property type="entry name" value="C-terminal effector domain of the bipartite response regulators"/>
    <property type="match status" value="1"/>
</dbReference>
<evidence type="ECO:0000256" key="2">
    <source>
        <dbReference type="ARBA" id="ARBA00023125"/>
    </source>
</evidence>
<dbReference type="Proteomes" id="UP001596263">
    <property type="component" value="Unassembled WGS sequence"/>
</dbReference>
<dbReference type="InterPro" id="IPR011006">
    <property type="entry name" value="CheY-like_superfamily"/>
</dbReference>